<evidence type="ECO:0000313" key="3">
    <source>
        <dbReference type="Proteomes" id="UP000238308"/>
    </source>
</evidence>
<evidence type="ECO:0000313" key="2">
    <source>
        <dbReference type="EMBL" id="PRY97877.1"/>
    </source>
</evidence>
<keyword evidence="1" id="KW-1133">Transmembrane helix</keyword>
<dbReference type="EMBL" id="PVTV01000013">
    <property type="protein sequence ID" value="PRY97877.1"/>
    <property type="molecule type" value="Genomic_DNA"/>
</dbReference>
<keyword evidence="3" id="KW-1185">Reference proteome</keyword>
<name>A0A2T0XG33_9BURK</name>
<evidence type="ECO:0000256" key="1">
    <source>
        <dbReference type="SAM" id="Phobius"/>
    </source>
</evidence>
<feature type="transmembrane region" description="Helical" evidence="1">
    <location>
        <begin position="22"/>
        <end position="43"/>
    </location>
</feature>
<organism evidence="2 3">
    <name type="scientific">Jezberella montanilacus</name>
    <dbReference type="NCBI Taxonomy" id="323426"/>
    <lineage>
        <taxon>Bacteria</taxon>
        <taxon>Pseudomonadati</taxon>
        <taxon>Pseudomonadota</taxon>
        <taxon>Betaproteobacteria</taxon>
        <taxon>Burkholderiales</taxon>
        <taxon>Alcaligenaceae</taxon>
        <taxon>Jezberella</taxon>
    </lineage>
</organism>
<dbReference type="AlphaFoldDB" id="A0A2T0XG33"/>
<feature type="transmembrane region" description="Helical" evidence="1">
    <location>
        <begin position="191"/>
        <end position="211"/>
    </location>
</feature>
<dbReference type="RefSeq" id="WP_106227459.1">
    <property type="nucleotide sequence ID" value="NZ_PVTV01000013.1"/>
</dbReference>
<reference evidence="2 3" key="1">
    <citation type="submission" date="2018-03" db="EMBL/GenBank/DDBJ databases">
        <title>Genomic Encyclopedia of Type Strains, Phase III (KMG-III): the genomes of soil and plant-associated and newly described type strains.</title>
        <authorList>
            <person name="Whitman W."/>
        </authorList>
    </citation>
    <scope>NUCLEOTIDE SEQUENCE [LARGE SCALE GENOMIC DNA]</scope>
    <source>
        <strain evidence="2 3">MWH-P2sevCIIIb</strain>
    </source>
</reference>
<feature type="transmembrane region" description="Helical" evidence="1">
    <location>
        <begin position="55"/>
        <end position="79"/>
    </location>
</feature>
<feature type="transmembrane region" description="Helical" evidence="1">
    <location>
        <begin position="159"/>
        <end position="179"/>
    </location>
</feature>
<comment type="caution">
    <text evidence="2">The sequence shown here is derived from an EMBL/GenBank/DDBJ whole genome shotgun (WGS) entry which is preliminary data.</text>
</comment>
<dbReference type="InterPro" id="IPR009495">
    <property type="entry name" value="NrsF"/>
</dbReference>
<feature type="transmembrane region" description="Helical" evidence="1">
    <location>
        <begin position="91"/>
        <end position="110"/>
    </location>
</feature>
<protein>
    <recommendedName>
        <fullName evidence="4">DUF1109 domain-containing protein</fullName>
    </recommendedName>
</protein>
<accession>A0A2T0XG33</accession>
<dbReference type="OrthoDB" id="6059252at2"/>
<feature type="transmembrane region" description="Helical" evidence="1">
    <location>
        <begin position="125"/>
        <end position="147"/>
    </location>
</feature>
<keyword evidence="1" id="KW-0812">Transmembrane</keyword>
<proteinExistence type="predicted"/>
<sequence>MNTDTLIQLLAREPAQARGMPFGLRLAGSVLLATLISLSYVVFKMGVQPDLLTKITGFAFWVKLGFAMSLLFVGLAITVKLAKPGKARSNFVLAMAAPVVAIWTVALWTISQPSTSSLNEMIEGSSWQVCSMRIASLSVPLFIAVFWSLRHMAPTRPRFAGFTAGLFAGGLAACIYALFCGEYSPVFIGIWYLLGILAPAVVGAVLGKWLLKW</sequence>
<gene>
    <name evidence="2" type="ORF">BCM14_1587</name>
</gene>
<dbReference type="Pfam" id="PF06532">
    <property type="entry name" value="NrsF"/>
    <property type="match status" value="1"/>
</dbReference>
<evidence type="ECO:0008006" key="4">
    <source>
        <dbReference type="Google" id="ProtNLM"/>
    </source>
</evidence>
<dbReference type="Proteomes" id="UP000238308">
    <property type="component" value="Unassembled WGS sequence"/>
</dbReference>
<keyword evidence="1" id="KW-0472">Membrane</keyword>